<protein>
    <submittedName>
        <fullName evidence="3">2OG-FeII_Oxy_2 domain-containing protein</fullName>
    </submittedName>
</protein>
<organism evidence="2 3">
    <name type="scientific">Globodera pallida</name>
    <name type="common">Potato cyst nematode worm</name>
    <name type="synonym">Heterodera pallida</name>
    <dbReference type="NCBI Taxonomy" id="36090"/>
    <lineage>
        <taxon>Eukaryota</taxon>
        <taxon>Metazoa</taxon>
        <taxon>Ecdysozoa</taxon>
        <taxon>Nematoda</taxon>
        <taxon>Chromadorea</taxon>
        <taxon>Rhabditida</taxon>
        <taxon>Tylenchina</taxon>
        <taxon>Tylenchomorpha</taxon>
        <taxon>Tylenchoidea</taxon>
        <taxon>Heteroderidae</taxon>
        <taxon>Heteroderinae</taxon>
        <taxon>Globodera</taxon>
    </lineage>
</organism>
<dbReference type="GO" id="GO:0016491">
    <property type="term" value="F:oxidoreductase activity"/>
    <property type="evidence" value="ECO:0007669"/>
    <property type="project" value="TreeGrafter"/>
</dbReference>
<dbReference type="PANTHER" id="PTHR12463">
    <property type="entry name" value="OXYGENASE-RELATED"/>
    <property type="match status" value="1"/>
</dbReference>
<keyword evidence="2" id="KW-1185">Reference proteome</keyword>
<reference evidence="2" key="1">
    <citation type="submission" date="2013-12" db="EMBL/GenBank/DDBJ databases">
        <authorList>
            <person name="Aslett M."/>
        </authorList>
    </citation>
    <scope>NUCLEOTIDE SEQUENCE [LARGE SCALE GENOMIC DNA]</scope>
    <source>
        <strain evidence="2">Lindley</strain>
    </source>
</reference>
<dbReference type="GO" id="GO:0070988">
    <property type="term" value="P:demethylation"/>
    <property type="evidence" value="ECO:0007669"/>
    <property type="project" value="InterPro"/>
</dbReference>
<dbReference type="AlphaFoldDB" id="A0A183C326"/>
<evidence type="ECO:0000256" key="1">
    <source>
        <dbReference type="ARBA" id="ARBA00001954"/>
    </source>
</evidence>
<dbReference type="Gene3D" id="2.60.120.590">
    <property type="entry name" value="Alpha-ketoglutarate-dependent dioxygenase AlkB-like"/>
    <property type="match status" value="1"/>
</dbReference>
<dbReference type="GO" id="GO:0032451">
    <property type="term" value="F:demethylase activity"/>
    <property type="evidence" value="ECO:0007669"/>
    <property type="project" value="TreeGrafter"/>
</dbReference>
<dbReference type="InterPro" id="IPR032857">
    <property type="entry name" value="ALKBH4"/>
</dbReference>
<reference evidence="3" key="3">
    <citation type="submission" date="2016-06" db="UniProtKB">
        <authorList>
            <consortium name="WormBaseParasite"/>
        </authorList>
    </citation>
    <scope>IDENTIFICATION</scope>
</reference>
<sequence length="211" mass="24415">MPGVRLVPNFISESEEQFLLSSIDCAQWAPSQSGRQKQDYGPRINFKAQRVNTTKFVGLPDYVDHLLRWISEREGTIGLLDGFSPVELCNLEYSSERLSSIDLHKDDAWIWGERLVSISLNSDCVFMLEHPDLKLLVFIPVPRRSLLCLFDRERFVWNHGIFPHHIYGRRVAITLRELAKAFLDELHLGNDIMKKAAMRIETKTQQNFSTI</sequence>
<dbReference type="InterPro" id="IPR037151">
    <property type="entry name" value="AlkB-like_sf"/>
</dbReference>
<dbReference type="PANTHER" id="PTHR12463:SF0">
    <property type="entry name" value="ALPHA-KETOGLUTARATE-DEPENDENT DIOXYGENASE ALKB HOMOLOG 4"/>
    <property type="match status" value="1"/>
</dbReference>
<dbReference type="WBParaSite" id="GPLIN_000727000">
    <property type="protein sequence ID" value="GPLIN_000727000"/>
    <property type="gene ID" value="GPLIN_000727000"/>
</dbReference>
<comment type="cofactor">
    <cofactor evidence="1">
        <name>Fe(2+)</name>
        <dbReference type="ChEBI" id="CHEBI:29033"/>
    </cofactor>
</comment>
<accession>A0A183C326</accession>
<dbReference type="SUPFAM" id="SSF51197">
    <property type="entry name" value="Clavaminate synthase-like"/>
    <property type="match status" value="1"/>
</dbReference>
<proteinExistence type="predicted"/>
<evidence type="ECO:0000313" key="2">
    <source>
        <dbReference type="Proteomes" id="UP000050741"/>
    </source>
</evidence>
<reference evidence="2" key="2">
    <citation type="submission" date="2014-05" db="EMBL/GenBank/DDBJ databases">
        <title>The genome and life-stage specific transcriptomes of Globodera pallida elucidate key aspects of plant parasitism by a cyst nematode.</title>
        <authorList>
            <person name="Cotton J.A."/>
            <person name="Lilley C.J."/>
            <person name="Jones L.M."/>
            <person name="Kikuchi T."/>
            <person name="Reid A.J."/>
            <person name="Thorpe P."/>
            <person name="Tsai I.J."/>
            <person name="Beasley H."/>
            <person name="Blok V."/>
            <person name="Cock P.J.A."/>
            <person name="Van den Akker S.E."/>
            <person name="Holroyd N."/>
            <person name="Hunt M."/>
            <person name="Mantelin S."/>
            <person name="Naghra H."/>
            <person name="Pain A."/>
            <person name="Palomares-Rius J.E."/>
            <person name="Zarowiecki M."/>
            <person name="Berriman M."/>
            <person name="Jones J.T."/>
            <person name="Urwin P.E."/>
        </authorList>
    </citation>
    <scope>NUCLEOTIDE SEQUENCE [LARGE SCALE GENOMIC DNA]</scope>
    <source>
        <strain evidence="2">Lindley</strain>
    </source>
</reference>
<evidence type="ECO:0000313" key="3">
    <source>
        <dbReference type="WBParaSite" id="GPLIN_000727000"/>
    </source>
</evidence>
<name>A0A183C326_GLOPA</name>
<dbReference type="Proteomes" id="UP000050741">
    <property type="component" value="Unassembled WGS sequence"/>
</dbReference>